<sequence length="125" mass="14480">MNDCWWLNDVQKEGTNVSAAVTPSSCLVEMNPISPPSSRSLSLRKWNEKIGHACDKVVVSFLKQHVPAFDTKQWQPSFVKYAQEQRARIGWQGPILTFQRRNHLPYWFRTSWVLLILIHRVSATS</sequence>
<dbReference type="AlphaFoldDB" id="A0A9Q3GBN4"/>
<reference evidence="1" key="1">
    <citation type="submission" date="2021-03" db="EMBL/GenBank/DDBJ databases">
        <title>Draft genome sequence of rust myrtle Austropuccinia psidii MF-1, a brazilian biotype.</title>
        <authorList>
            <person name="Quecine M.C."/>
            <person name="Pachon D.M.R."/>
            <person name="Bonatelli M.L."/>
            <person name="Correr F.H."/>
            <person name="Franceschini L.M."/>
            <person name="Leite T.F."/>
            <person name="Margarido G.R.A."/>
            <person name="Almeida C.A."/>
            <person name="Ferrarezi J.A."/>
            <person name="Labate C.A."/>
        </authorList>
    </citation>
    <scope>NUCLEOTIDE SEQUENCE</scope>
    <source>
        <strain evidence="1">MF-1</strain>
    </source>
</reference>
<name>A0A9Q3GBN4_9BASI</name>
<proteinExistence type="predicted"/>
<evidence type="ECO:0000313" key="1">
    <source>
        <dbReference type="EMBL" id="MBW0461663.1"/>
    </source>
</evidence>
<gene>
    <name evidence="1" type="ORF">O181_001378</name>
</gene>
<dbReference type="Proteomes" id="UP000765509">
    <property type="component" value="Unassembled WGS sequence"/>
</dbReference>
<evidence type="ECO:0000313" key="2">
    <source>
        <dbReference type="Proteomes" id="UP000765509"/>
    </source>
</evidence>
<keyword evidence="2" id="KW-1185">Reference proteome</keyword>
<organism evidence="1 2">
    <name type="scientific">Austropuccinia psidii MF-1</name>
    <dbReference type="NCBI Taxonomy" id="1389203"/>
    <lineage>
        <taxon>Eukaryota</taxon>
        <taxon>Fungi</taxon>
        <taxon>Dikarya</taxon>
        <taxon>Basidiomycota</taxon>
        <taxon>Pucciniomycotina</taxon>
        <taxon>Pucciniomycetes</taxon>
        <taxon>Pucciniales</taxon>
        <taxon>Sphaerophragmiaceae</taxon>
        <taxon>Austropuccinia</taxon>
    </lineage>
</organism>
<dbReference type="EMBL" id="AVOT02000198">
    <property type="protein sequence ID" value="MBW0461663.1"/>
    <property type="molecule type" value="Genomic_DNA"/>
</dbReference>
<accession>A0A9Q3GBN4</accession>
<comment type="caution">
    <text evidence="1">The sequence shown here is derived from an EMBL/GenBank/DDBJ whole genome shotgun (WGS) entry which is preliminary data.</text>
</comment>
<protein>
    <submittedName>
        <fullName evidence="1">Uncharacterized protein</fullName>
    </submittedName>
</protein>